<keyword evidence="2" id="KW-1185">Reference proteome</keyword>
<name>A0A914PYM9_9BILA</name>
<evidence type="ECO:0000313" key="3">
    <source>
        <dbReference type="WBParaSite" id="PDA_v2.g1998.t1"/>
    </source>
</evidence>
<protein>
    <submittedName>
        <fullName evidence="3">Uncharacterized protein</fullName>
    </submittedName>
</protein>
<feature type="region of interest" description="Disordered" evidence="1">
    <location>
        <begin position="147"/>
        <end position="166"/>
    </location>
</feature>
<dbReference type="WBParaSite" id="PDA_v2.g1998.t1">
    <property type="protein sequence ID" value="PDA_v2.g1998.t1"/>
    <property type="gene ID" value="PDA_v2.g1998"/>
</dbReference>
<proteinExistence type="predicted"/>
<dbReference type="AlphaFoldDB" id="A0A914PYM9"/>
<sequence>MIVVSINQNIKGLQQHRLKLSDSAIFDSYEGRKEKSQIWRKSSITDLCSNYSYSLTFNDENKKSWKKDKALTSKNNSTISLHIAAYENNVEISESDKLHQFELPRQQNEQSMEPELSQFRASQRLLNPNVALSSTSSNLNANIVQNARRRREANRAKDCGNSGRET</sequence>
<reference evidence="3" key="1">
    <citation type="submission" date="2022-11" db="UniProtKB">
        <authorList>
            <consortium name="WormBaseParasite"/>
        </authorList>
    </citation>
    <scope>IDENTIFICATION</scope>
</reference>
<evidence type="ECO:0000256" key="1">
    <source>
        <dbReference type="SAM" id="MobiDB-lite"/>
    </source>
</evidence>
<evidence type="ECO:0000313" key="2">
    <source>
        <dbReference type="Proteomes" id="UP000887578"/>
    </source>
</evidence>
<feature type="compositionally biased region" description="Basic and acidic residues" evidence="1">
    <location>
        <begin position="153"/>
        <end position="166"/>
    </location>
</feature>
<organism evidence="2 3">
    <name type="scientific">Panagrolaimus davidi</name>
    <dbReference type="NCBI Taxonomy" id="227884"/>
    <lineage>
        <taxon>Eukaryota</taxon>
        <taxon>Metazoa</taxon>
        <taxon>Ecdysozoa</taxon>
        <taxon>Nematoda</taxon>
        <taxon>Chromadorea</taxon>
        <taxon>Rhabditida</taxon>
        <taxon>Tylenchina</taxon>
        <taxon>Panagrolaimomorpha</taxon>
        <taxon>Panagrolaimoidea</taxon>
        <taxon>Panagrolaimidae</taxon>
        <taxon>Panagrolaimus</taxon>
    </lineage>
</organism>
<accession>A0A914PYM9</accession>
<dbReference type="Proteomes" id="UP000887578">
    <property type="component" value="Unplaced"/>
</dbReference>